<keyword evidence="4 14" id="KW-0812">Transmembrane</keyword>
<dbReference type="HAMAP" id="MF_00454">
    <property type="entry name" value="FluC"/>
    <property type="match status" value="1"/>
</dbReference>
<dbReference type="GO" id="GO:0140114">
    <property type="term" value="P:cellular detoxification of fluoride"/>
    <property type="evidence" value="ECO:0007669"/>
    <property type="project" value="UniProtKB-UniRule"/>
</dbReference>
<dbReference type="GO" id="GO:0005886">
    <property type="term" value="C:plasma membrane"/>
    <property type="evidence" value="ECO:0007669"/>
    <property type="project" value="UniProtKB-SubCell"/>
</dbReference>
<comment type="catalytic activity">
    <reaction evidence="12">
        <text>fluoride(in) = fluoride(out)</text>
        <dbReference type="Rhea" id="RHEA:76159"/>
        <dbReference type="ChEBI" id="CHEBI:17051"/>
    </reaction>
    <physiologicalReaction direction="left-to-right" evidence="12">
        <dbReference type="Rhea" id="RHEA:76160"/>
    </physiologicalReaction>
</comment>
<accession>A0AAJ0PBK3</accession>
<feature type="binding site" evidence="14">
    <location>
        <position position="72"/>
    </location>
    <ligand>
        <name>Na(+)</name>
        <dbReference type="ChEBI" id="CHEBI:29101"/>
        <note>structural</note>
    </ligand>
</feature>
<evidence type="ECO:0000256" key="9">
    <source>
        <dbReference type="ARBA" id="ARBA00023136"/>
    </source>
</evidence>
<keyword evidence="7 14" id="KW-0915">Sodium</keyword>
<sequence>MMTLLIVGLGAAIGAILRYQLTRLGTQIASEYPLITFLINLTGSFCLGWVTGAQLDQTWTLFLGVGVLGGYTTFSTFNSELSQLWFRRRYHIFFGYLLLTYGLGLVVAAAGFFVGRS</sequence>
<keyword evidence="8 14" id="KW-0406">Ion transport</keyword>
<evidence type="ECO:0000256" key="12">
    <source>
        <dbReference type="ARBA" id="ARBA00035585"/>
    </source>
</evidence>
<protein>
    <recommendedName>
        <fullName evidence="14">Fluoride-specific ion channel FluC</fullName>
    </recommendedName>
</protein>
<evidence type="ECO:0000256" key="3">
    <source>
        <dbReference type="ARBA" id="ARBA00022475"/>
    </source>
</evidence>
<dbReference type="EMBL" id="AZDL01000181">
    <property type="protein sequence ID" value="KRK84345.1"/>
    <property type="molecule type" value="Genomic_DNA"/>
</dbReference>
<evidence type="ECO:0000256" key="5">
    <source>
        <dbReference type="ARBA" id="ARBA00022723"/>
    </source>
</evidence>
<reference evidence="15 16" key="1">
    <citation type="journal article" date="2015" name="Genome Announc.">
        <title>Expanding the biotechnology potential of lactobacilli through comparative genomics of 213 strains and associated genera.</title>
        <authorList>
            <person name="Sun Z."/>
            <person name="Harris H.M."/>
            <person name="McCann A."/>
            <person name="Guo C."/>
            <person name="Argimon S."/>
            <person name="Zhang W."/>
            <person name="Yang X."/>
            <person name="Jeffery I.B."/>
            <person name="Cooney J.C."/>
            <person name="Kagawa T.F."/>
            <person name="Liu W."/>
            <person name="Song Y."/>
            <person name="Salvetti E."/>
            <person name="Wrobel A."/>
            <person name="Rasinkangas P."/>
            <person name="Parkhill J."/>
            <person name="Rea M.C."/>
            <person name="O'Sullivan O."/>
            <person name="Ritari J."/>
            <person name="Douillard F.P."/>
            <person name="Paul Ross R."/>
            <person name="Yang R."/>
            <person name="Briner A.E."/>
            <person name="Felis G.E."/>
            <person name="de Vos W.M."/>
            <person name="Barrangou R."/>
            <person name="Klaenhammer T.R."/>
            <person name="Caufield P.W."/>
            <person name="Cui Y."/>
            <person name="Zhang H."/>
            <person name="O'Toole P.W."/>
        </authorList>
    </citation>
    <scope>NUCLEOTIDE SEQUENCE [LARGE SCALE GENOMIC DNA]</scope>
    <source>
        <strain evidence="15 16">DSM 20019</strain>
    </source>
</reference>
<keyword evidence="3 14" id="KW-1003">Cell membrane</keyword>
<keyword evidence="6 14" id="KW-1133">Transmembrane helix</keyword>
<evidence type="ECO:0000256" key="10">
    <source>
        <dbReference type="ARBA" id="ARBA00023303"/>
    </source>
</evidence>
<feature type="transmembrane region" description="Helical" evidence="14">
    <location>
        <begin position="90"/>
        <end position="114"/>
    </location>
</feature>
<feature type="transmembrane region" description="Helical" evidence="14">
    <location>
        <begin position="59"/>
        <end position="78"/>
    </location>
</feature>
<keyword evidence="9 14" id="KW-0472">Membrane</keyword>
<keyword evidence="5 14" id="KW-0479">Metal-binding</keyword>
<dbReference type="PANTHER" id="PTHR28259:SF16">
    <property type="entry name" value="FLUORIDE-SPECIFIC ION CHANNEL FLUC 2"/>
    <property type="match status" value="1"/>
</dbReference>
<keyword evidence="2 14" id="KW-0813">Transport</keyword>
<dbReference type="GeneID" id="49611744"/>
<gene>
    <name evidence="14" type="primary">fluC</name>
    <name evidence="14" type="synonym">crcB</name>
    <name evidence="15" type="ORF">FC08_GL000515</name>
</gene>
<name>A0AAJ0PBK3_LATCU</name>
<evidence type="ECO:0000256" key="13">
    <source>
        <dbReference type="ARBA" id="ARBA00049940"/>
    </source>
</evidence>
<keyword evidence="10 14" id="KW-0407">Ion channel</keyword>
<evidence type="ECO:0000313" key="15">
    <source>
        <dbReference type="EMBL" id="KRK84345.1"/>
    </source>
</evidence>
<evidence type="ECO:0000256" key="1">
    <source>
        <dbReference type="ARBA" id="ARBA00004651"/>
    </source>
</evidence>
<evidence type="ECO:0000256" key="11">
    <source>
        <dbReference type="ARBA" id="ARBA00035120"/>
    </source>
</evidence>
<feature type="binding site" evidence="14">
    <location>
        <position position="69"/>
    </location>
    <ligand>
        <name>Na(+)</name>
        <dbReference type="ChEBI" id="CHEBI:29101"/>
        <note>structural</note>
    </ligand>
</feature>
<dbReference type="GO" id="GO:0046872">
    <property type="term" value="F:metal ion binding"/>
    <property type="evidence" value="ECO:0007669"/>
    <property type="project" value="UniProtKB-KW"/>
</dbReference>
<evidence type="ECO:0000256" key="2">
    <source>
        <dbReference type="ARBA" id="ARBA00022448"/>
    </source>
</evidence>
<dbReference type="Proteomes" id="UP000050828">
    <property type="component" value="Unassembled WGS sequence"/>
</dbReference>
<dbReference type="InterPro" id="IPR003691">
    <property type="entry name" value="FluC"/>
</dbReference>
<comment type="function">
    <text evidence="13 14">Fluoride-specific ion channel. Important for reducing fluoride concentration in the cell, thus reducing its toxicity.</text>
</comment>
<evidence type="ECO:0000256" key="7">
    <source>
        <dbReference type="ARBA" id="ARBA00023053"/>
    </source>
</evidence>
<evidence type="ECO:0000256" key="6">
    <source>
        <dbReference type="ARBA" id="ARBA00022989"/>
    </source>
</evidence>
<dbReference type="RefSeq" id="WP_004271193.1">
    <property type="nucleotide sequence ID" value="NZ_CP026116.1"/>
</dbReference>
<organism evidence="15 16">
    <name type="scientific">Latilactobacillus curvatus JCM 1096 = DSM 20019</name>
    <dbReference type="NCBI Taxonomy" id="1293592"/>
    <lineage>
        <taxon>Bacteria</taxon>
        <taxon>Bacillati</taxon>
        <taxon>Bacillota</taxon>
        <taxon>Bacilli</taxon>
        <taxon>Lactobacillales</taxon>
        <taxon>Lactobacillaceae</taxon>
        <taxon>Latilactobacillus</taxon>
    </lineage>
</organism>
<dbReference type="Pfam" id="PF02537">
    <property type="entry name" value="CRCB"/>
    <property type="match status" value="1"/>
</dbReference>
<dbReference type="AlphaFoldDB" id="A0AAJ0PBK3"/>
<evidence type="ECO:0000256" key="8">
    <source>
        <dbReference type="ARBA" id="ARBA00023065"/>
    </source>
</evidence>
<comment type="subcellular location">
    <subcellularLocation>
        <location evidence="1 14">Cell membrane</location>
        <topology evidence="1 14">Multi-pass membrane protein</topology>
    </subcellularLocation>
</comment>
<comment type="similarity">
    <text evidence="11 14">Belongs to the fluoride channel Fluc/FEX (TC 1.A.43) family.</text>
</comment>
<proteinExistence type="inferred from homology"/>
<evidence type="ECO:0000256" key="4">
    <source>
        <dbReference type="ARBA" id="ARBA00022692"/>
    </source>
</evidence>
<comment type="caution">
    <text evidence="15">The sequence shown here is derived from an EMBL/GenBank/DDBJ whole genome shotgun (WGS) entry which is preliminary data.</text>
</comment>
<feature type="transmembrane region" description="Helical" evidence="14">
    <location>
        <begin position="34"/>
        <end position="52"/>
    </location>
</feature>
<comment type="activity regulation">
    <text evidence="14">Na(+) is not transported, but it plays an essential structural role and its presence is essential for fluoride channel function.</text>
</comment>
<dbReference type="PANTHER" id="PTHR28259">
    <property type="entry name" value="FLUORIDE EXPORT PROTEIN 1-RELATED"/>
    <property type="match status" value="1"/>
</dbReference>
<dbReference type="GO" id="GO:0062054">
    <property type="term" value="F:fluoride channel activity"/>
    <property type="evidence" value="ECO:0007669"/>
    <property type="project" value="UniProtKB-UniRule"/>
</dbReference>
<evidence type="ECO:0000313" key="16">
    <source>
        <dbReference type="Proteomes" id="UP000050828"/>
    </source>
</evidence>
<evidence type="ECO:0000256" key="14">
    <source>
        <dbReference type="HAMAP-Rule" id="MF_00454"/>
    </source>
</evidence>